<evidence type="ECO:0000256" key="8">
    <source>
        <dbReference type="ARBA" id="ARBA00022691"/>
    </source>
</evidence>
<evidence type="ECO:0000256" key="10">
    <source>
        <dbReference type="ARBA" id="ARBA00047944"/>
    </source>
</evidence>
<evidence type="ECO:0000256" key="6">
    <source>
        <dbReference type="ARBA" id="ARBA00022603"/>
    </source>
</evidence>
<evidence type="ECO:0000256" key="4">
    <source>
        <dbReference type="ARBA" id="ARBA00022490"/>
    </source>
</evidence>
<proteinExistence type="inferred from homology"/>
<evidence type="ECO:0000256" key="7">
    <source>
        <dbReference type="ARBA" id="ARBA00022679"/>
    </source>
</evidence>
<evidence type="ECO:0000259" key="12">
    <source>
        <dbReference type="Pfam" id="PF04452"/>
    </source>
</evidence>
<evidence type="ECO:0000256" key="2">
    <source>
        <dbReference type="ARBA" id="ARBA00005528"/>
    </source>
</evidence>
<comment type="caution">
    <text evidence="13">The sequence shown here is derived from an EMBL/GenBank/DDBJ whole genome shotgun (WGS) entry which is preliminary data.</text>
</comment>
<evidence type="ECO:0000313" key="14">
    <source>
        <dbReference type="Proteomes" id="UP000815325"/>
    </source>
</evidence>
<reference evidence="13" key="1">
    <citation type="submission" date="2017-08" db="EMBL/GenBank/DDBJ databases">
        <authorList>
            <person name="Polle J.E."/>
            <person name="Barry K."/>
            <person name="Cushman J."/>
            <person name="Schmutz J."/>
            <person name="Tran D."/>
            <person name="Hathwaick L.T."/>
            <person name="Yim W.C."/>
            <person name="Jenkins J."/>
            <person name="Mckie-Krisberg Z.M."/>
            <person name="Prochnik S."/>
            <person name="Lindquist E."/>
            <person name="Dockter R.B."/>
            <person name="Adam C."/>
            <person name="Molina H."/>
            <person name="Bunkerborg J."/>
            <person name="Jin E."/>
            <person name="Buchheim M."/>
            <person name="Magnuson J."/>
        </authorList>
    </citation>
    <scope>NUCLEOTIDE SEQUENCE</scope>
    <source>
        <strain evidence="13">CCAP 19/18</strain>
    </source>
</reference>
<dbReference type="Gene3D" id="3.40.1280.10">
    <property type="match status" value="2"/>
</dbReference>
<dbReference type="Pfam" id="PF04452">
    <property type="entry name" value="Methyltrans_RNA"/>
    <property type="match status" value="2"/>
</dbReference>
<organism evidence="13 14">
    <name type="scientific">Dunaliella salina</name>
    <name type="common">Green alga</name>
    <name type="synonym">Protococcus salinus</name>
    <dbReference type="NCBI Taxonomy" id="3046"/>
    <lineage>
        <taxon>Eukaryota</taxon>
        <taxon>Viridiplantae</taxon>
        <taxon>Chlorophyta</taxon>
        <taxon>core chlorophytes</taxon>
        <taxon>Chlorophyceae</taxon>
        <taxon>CS clade</taxon>
        <taxon>Chlamydomonadales</taxon>
        <taxon>Dunaliellaceae</taxon>
        <taxon>Dunaliella</taxon>
    </lineage>
</organism>
<feature type="region of interest" description="Disordered" evidence="11">
    <location>
        <begin position="313"/>
        <end position="335"/>
    </location>
</feature>
<protein>
    <recommendedName>
        <fullName evidence="3">16S rRNA (uracil(1498)-N(3))-methyltransferase</fullName>
        <ecNumber evidence="3">2.1.1.193</ecNumber>
    </recommendedName>
</protein>
<dbReference type="PANTHER" id="PTHR30027:SF3">
    <property type="entry name" value="16S RRNA (URACIL(1498)-N(3))-METHYLTRANSFERASE"/>
    <property type="match status" value="1"/>
</dbReference>
<evidence type="ECO:0000256" key="5">
    <source>
        <dbReference type="ARBA" id="ARBA00022552"/>
    </source>
</evidence>
<feature type="compositionally biased region" description="Basic and acidic residues" evidence="11">
    <location>
        <begin position="323"/>
        <end position="335"/>
    </location>
</feature>
<dbReference type="Proteomes" id="UP000815325">
    <property type="component" value="Unassembled WGS sequence"/>
</dbReference>
<comment type="subcellular location">
    <subcellularLocation>
        <location evidence="1">Cytoplasm</location>
    </subcellularLocation>
</comment>
<comment type="catalytic activity">
    <reaction evidence="10">
        <text>uridine(1498) in 16S rRNA + S-adenosyl-L-methionine = N(3)-methyluridine(1498) in 16S rRNA + S-adenosyl-L-homocysteine + H(+)</text>
        <dbReference type="Rhea" id="RHEA:42920"/>
        <dbReference type="Rhea" id="RHEA-COMP:10283"/>
        <dbReference type="Rhea" id="RHEA-COMP:10284"/>
        <dbReference type="ChEBI" id="CHEBI:15378"/>
        <dbReference type="ChEBI" id="CHEBI:57856"/>
        <dbReference type="ChEBI" id="CHEBI:59789"/>
        <dbReference type="ChEBI" id="CHEBI:65315"/>
        <dbReference type="ChEBI" id="CHEBI:74502"/>
        <dbReference type="EC" id="2.1.1.193"/>
    </reaction>
</comment>
<keyword evidence="8" id="KW-0949">S-adenosyl-L-methionine</keyword>
<dbReference type="PANTHER" id="PTHR30027">
    <property type="entry name" value="RIBOSOMAL RNA SMALL SUBUNIT METHYLTRANSFERASE E"/>
    <property type="match status" value="1"/>
</dbReference>
<feature type="domain" description="Ribosomal RNA small subunit methyltransferase E methyltransferase" evidence="12">
    <location>
        <begin position="347"/>
        <end position="418"/>
    </location>
</feature>
<keyword evidence="6" id="KW-0489">Methyltransferase</keyword>
<dbReference type="InterPro" id="IPR046886">
    <property type="entry name" value="RsmE_MTase_dom"/>
</dbReference>
<dbReference type="InterPro" id="IPR029026">
    <property type="entry name" value="tRNA_m1G_MTases_N"/>
</dbReference>
<name>A0ABQ7GEF6_DUNSA</name>
<feature type="region of interest" description="Disordered" evidence="11">
    <location>
        <begin position="129"/>
        <end position="255"/>
    </location>
</feature>
<dbReference type="InterPro" id="IPR006700">
    <property type="entry name" value="RsmE"/>
</dbReference>
<gene>
    <name evidence="13" type="ORF">DUNSADRAFT_10941</name>
</gene>
<keyword evidence="4" id="KW-0963">Cytoplasm</keyword>
<feature type="domain" description="Ribosomal RNA small subunit methyltransferase E methyltransferase" evidence="12">
    <location>
        <begin position="16"/>
        <end position="96"/>
    </location>
</feature>
<dbReference type="EMBL" id="MU069836">
    <property type="protein sequence ID" value="KAF5832985.1"/>
    <property type="molecule type" value="Genomic_DNA"/>
</dbReference>
<evidence type="ECO:0000256" key="3">
    <source>
        <dbReference type="ARBA" id="ARBA00012328"/>
    </source>
</evidence>
<feature type="compositionally biased region" description="Polar residues" evidence="11">
    <location>
        <begin position="239"/>
        <end position="255"/>
    </location>
</feature>
<accession>A0ABQ7GEF6</accession>
<evidence type="ECO:0000256" key="11">
    <source>
        <dbReference type="SAM" id="MobiDB-lite"/>
    </source>
</evidence>
<keyword evidence="14" id="KW-1185">Reference proteome</keyword>
<evidence type="ECO:0000256" key="1">
    <source>
        <dbReference type="ARBA" id="ARBA00004496"/>
    </source>
</evidence>
<keyword evidence="5" id="KW-0698">rRNA processing</keyword>
<evidence type="ECO:0000313" key="13">
    <source>
        <dbReference type="EMBL" id="KAF5832985.1"/>
    </source>
</evidence>
<dbReference type="EC" id="2.1.1.193" evidence="3"/>
<evidence type="ECO:0000256" key="9">
    <source>
        <dbReference type="ARBA" id="ARBA00025699"/>
    </source>
</evidence>
<dbReference type="SUPFAM" id="SSF75217">
    <property type="entry name" value="alpha/beta knot"/>
    <property type="match status" value="2"/>
</dbReference>
<sequence length="424" mass="45702">MNLQIISTYPPLPPPTIDLLLALPRPKVLRRLWPVLAELGLGKVVLCGAERVEKSFFTSKVLSPHVVREGLVKGLEQAGDTQLPDVLLSRTLRGALAVLSCAPYGWTWDAPGQSWGAPSLSCAPGHPWDAHGRSWDAPGRQPNALQTGQQGAAPEGVSPTLQLPPQQHQQHARNRAGQQHGLQQQQQQQQQRPQPQPQQQQQEQQHQPSLSSGAMRGQRPAAGDPLPWGVTPLVHSRSQDVQAESQQPQSSTTANAHASYELQWGCDGGGGGGKDGASYAARVLAHPRPDSPTLLAYLLACLHRGNGHEHLNNKCSGQLQDEGPSHQDEGHLQRGKESLLQDSGKFLHEDKGPSPQESGELREPCSRARILIAIGPEGGWQEAELELLTSPQVGFQCVQLGSRILTTTTALVAAVTTAQQVLKV</sequence>
<comment type="function">
    <text evidence="9">Specifically methylates the N3 position of the uracil ring of uridine 1498 (m3U1498) in 16S rRNA. Acts on the fully assembled 30S ribosomal subunit.</text>
</comment>
<keyword evidence="7" id="KW-0808">Transferase</keyword>
<feature type="compositionally biased region" description="Low complexity" evidence="11">
    <location>
        <begin position="178"/>
        <end position="208"/>
    </location>
</feature>
<comment type="similarity">
    <text evidence="2">Belongs to the RNA methyltransferase RsmE family.</text>
</comment>
<dbReference type="InterPro" id="IPR029028">
    <property type="entry name" value="Alpha/beta_knot_MTases"/>
</dbReference>